<name>A0A8J7LV01_9BACT</name>
<dbReference type="EMBL" id="JAEMHM010000008">
    <property type="protein sequence ID" value="MBJ6725234.1"/>
    <property type="molecule type" value="Genomic_DNA"/>
</dbReference>
<feature type="chain" id="PRO_5035169051" evidence="1">
    <location>
        <begin position="20"/>
        <end position="527"/>
    </location>
</feature>
<dbReference type="Proteomes" id="UP000636888">
    <property type="component" value="Unassembled WGS sequence"/>
</dbReference>
<dbReference type="InterPro" id="IPR025079">
    <property type="entry name" value="DUF3943"/>
</dbReference>
<evidence type="ECO:0000256" key="1">
    <source>
        <dbReference type="SAM" id="SignalP"/>
    </source>
</evidence>
<dbReference type="AlphaFoldDB" id="A0A8J7LV01"/>
<feature type="domain" description="DUF3943" evidence="2">
    <location>
        <begin position="139"/>
        <end position="242"/>
    </location>
</feature>
<evidence type="ECO:0000313" key="4">
    <source>
        <dbReference type="Proteomes" id="UP000636888"/>
    </source>
</evidence>
<evidence type="ECO:0000313" key="3">
    <source>
        <dbReference type="EMBL" id="MBJ6725234.1"/>
    </source>
</evidence>
<comment type="caution">
    <text evidence="3">The sequence shown here is derived from an EMBL/GenBank/DDBJ whole genome shotgun (WGS) entry which is preliminary data.</text>
</comment>
<evidence type="ECO:0000259" key="2">
    <source>
        <dbReference type="Pfam" id="PF13084"/>
    </source>
</evidence>
<dbReference type="RefSeq" id="WP_199384126.1">
    <property type="nucleotide sequence ID" value="NZ_JAEMHM010000008.1"/>
</dbReference>
<keyword evidence="4" id="KW-1185">Reference proteome</keyword>
<sequence>MIKARALFLLITVITGFSAPGAYGFASGPAAAPVPSAPCLLEPGARGEPNLLRATPPELSLTAFEQDGVIFATASPPDAVHPGETGVDKSYLIPALEVPGFLILLNVYDRVAYPNQTEDGKRVYSSTFSSTWDHLTRQNWVFDKDPFNVNQFAHPYQGATMYGLARSSGLGFWESLAYSNVGSFLWKMAGETDPPSLNDMITTGNAGSLLGEALFRMAGLVLNDDGARPDTLHEVGAAIISPPTAFNRYAFGNRFKSVFPSQHPATAWRFQVGSSFNTLSELNASFDFAMAYGLPGKPGYRYQRPLDYFNFEISGQARATNPVHDVLLRGLLYGRDYAAGEDYRGIWGLYGSYDYLSPTVFRVSTTALSLGSTGQYWVAPGIALQGTLLGGVGFGAAGSTPVSSGDRDYHYGIAPQGLLALRLLFGTRAVLDLDARAYYVDGTGRFISTGNALDDVGGSETIVRLKSGFNVRVYHRHGLGVQYVESMRDSQYGRQPSRHSRDGTVSLVYTFTGDSHFGAVGWRDEGR</sequence>
<dbReference type="Pfam" id="PF13084">
    <property type="entry name" value="DUF3943"/>
    <property type="match status" value="1"/>
</dbReference>
<keyword evidence="1" id="KW-0732">Signal</keyword>
<reference evidence="3" key="1">
    <citation type="submission" date="2020-12" db="EMBL/GenBank/DDBJ databases">
        <title>Geomonas sp. Red875, isolated from river sediment.</title>
        <authorList>
            <person name="Xu Z."/>
            <person name="Zhang Z."/>
            <person name="Masuda Y."/>
            <person name="Itoh H."/>
            <person name="Senoo K."/>
        </authorList>
    </citation>
    <scope>NUCLEOTIDE SEQUENCE</scope>
    <source>
        <strain evidence="3">Red875</strain>
    </source>
</reference>
<accession>A0A8J7LV01</accession>
<proteinExistence type="predicted"/>
<protein>
    <submittedName>
        <fullName evidence="3">DUF3943 domain-containing protein</fullName>
    </submittedName>
</protein>
<feature type="signal peptide" evidence="1">
    <location>
        <begin position="1"/>
        <end position="19"/>
    </location>
</feature>
<organism evidence="3 4">
    <name type="scientific">Geomesophilobacter sediminis</name>
    <dbReference type="NCBI Taxonomy" id="2798584"/>
    <lineage>
        <taxon>Bacteria</taxon>
        <taxon>Pseudomonadati</taxon>
        <taxon>Thermodesulfobacteriota</taxon>
        <taxon>Desulfuromonadia</taxon>
        <taxon>Geobacterales</taxon>
        <taxon>Geobacteraceae</taxon>
        <taxon>Geomesophilobacter</taxon>
    </lineage>
</organism>
<gene>
    <name evidence="3" type="ORF">JFN93_10985</name>
</gene>